<evidence type="ECO:0000313" key="3">
    <source>
        <dbReference type="Proteomes" id="UP000703661"/>
    </source>
</evidence>
<dbReference type="Gene3D" id="3.40.50.1820">
    <property type="entry name" value="alpha/beta hydrolase"/>
    <property type="match status" value="1"/>
</dbReference>
<dbReference type="Pfam" id="PF12146">
    <property type="entry name" value="Hydrolase_4"/>
    <property type="match status" value="1"/>
</dbReference>
<name>A0A9P6N1D7_9FUNG</name>
<dbReference type="PANTHER" id="PTHR11614">
    <property type="entry name" value="PHOSPHOLIPASE-RELATED"/>
    <property type="match status" value="1"/>
</dbReference>
<dbReference type="AlphaFoldDB" id="A0A9P6N1D7"/>
<protein>
    <recommendedName>
        <fullName evidence="1">Serine aminopeptidase S33 domain-containing protein</fullName>
    </recommendedName>
</protein>
<dbReference type="InterPro" id="IPR000073">
    <property type="entry name" value="AB_hydrolase_1"/>
</dbReference>
<sequence length="254" mass="27679">MANQATAFEDKWVKAEDGHDIFTRTWFAVGDPIASVVFVHGFGEHIARYDHVFVEFNKAGFQVSAFDQRGAGETGKRSNSFGDSGGYAKAIPDITEALKRGKIEGLPLFLMGHSMGGGLVLNYDSFGPLRTELSGLIASAPFVLAAPPSRPYNLTATFVATLARIVPWLKIPVRVQAKFISRDPEQVALYISDPLIKGISTTRGLTDMLTNGHALLTSRYKDITPNVPILICHGTADSLTDQHASKEFADKIQR</sequence>
<accession>A0A9P6N1D7</accession>
<evidence type="ECO:0000259" key="1">
    <source>
        <dbReference type="Pfam" id="PF12146"/>
    </source>
</evidence>
<dbReference type="SUPFAM" id="SSF53474">
    <property type="entry name" value="alpha/beta-Hydrolases"/>
    <property type="match status" value="1"/>
</dbReference>
<feature type="domain" description="Serine aminopeptidase S33" evidence="1">
    <location>
        <begin position="31"/>
        <end position="253"/>
    </location>
</feature>
<dbReference type="EMBL" id="JAAAID010000232">
    <property type="protein sequence ID" value="KAG0020224.1"/>
    <property type="molecule type" value="Genomic_DNA"/>
</dbReference>
<dbReference type="PRINTS" id="PR00111">
    <property type="entry name" value="ABHYDROLASE"/>
</dbReference>
<organism evidence="2 3">
    <name type="scientific">Entomortierella chlamydospora</name>
    <dbReference type="NCBI Taxonomy" id="101097"/>
    <lineage>
        <taxon>Eukaryota</taxon>
        <taxon>Fungi</taxon>
        <taxon>Fungi incertae sedis</taxon>
        <taxon>Mucoromycota</taxon>
        <taxon>Mortierellomycotina</taxon>
        <taxon>Mortierellomycetes</taxon>
        <taxon>Mortierellales</taxon>
        <taxon>Mortierellaceae</taxon>
        <taxon>Entomortierella</taxon>
    </lineage>
</organism>
<evidence type="ECO:0000313" key="2">
    <source>
        <dbReference type="EMBL" id="KAG0020224.1"/>
    </source>
</evidence>
<dbReference type="Proteomes" id="UP000703661">
    <property type="component" value="Unassembled WGS sequence"/>
</dbReference>
<proteinExistence type="predicted"/>
<dbReference type="InterPro" id="IPR051044">
    <property type="entry name" value="MAG_DAG_Lipase"/>
</dbReference>
<dbReference type="InterPro" id="IPR022742">
    <property type="entry name" value="Hydrolase_4"/>
</dbReference>
<keyword evidence="3" id="KW-1185">Reference proteome</keyword>
<comment type="caution">
    <text evidence="2">The sequence shown here is derived from an EMBL/GenBank/DDBJ whole genome shotgun (WGS) entry which is preliminary data.</text>
</comment>
<reference evidence="2" key="1">
    <citation type="journal article" date="2020" name="Fungal Divers.">
        <title>Resolving the Mortierellaceae phylogeny through synthesis of multi-gene phylogenetics and phylogenomics.</title>
        <authorList>
            <person name="Vandepol N."/>
            <person name="Liber J."/>
            <person name="Desiro A."/>
            <person name="Na H."/>
            <person name="Kennedy M."/>
            <person name="Barry K."/>
            <person name="Grigoriev I.V."/>
            <person name="Miller A.N."/>
            <person name="O'Donnell K."/>
            <person name="Stajich J.E."/>
            <person name="Bonito G."/>
        </authorList>
    </citation>
    <scope>NUCLEOTIDE SEQUENCE</scope>
    <source>
        <strain evidence="2">NRRL 2769</strain>
    </source>
</reference>
<gene>
    <name evidence="2" type="ORF">BGZ80_004585</name>
</gene>
<dbReference type="InterPro" id="IPR029058">
    <property type="entry name" value="AB_hydrolase_fold"/>
</dbReference>